<dbReference type="InterPro" id="IPR008011">
    <property type="entry name" value="Complex1_LYR_dom"/>
</dbReference>
<dbReference type="OrthoDB" id="74240at2759"/>
<evidence type="ECO:0000313" key="2">
    <source>
        <dbReference type="EMBL" id="EWM21366.1"/>
    </source>
</evidence>
<sequence length="147" mass="17543">MSPGLPTIGPNREALRLYREILRTARRFYWPNDEGEPWREVLRREARKEFEQARAEKDPLIIARLLVVGRDCVMQTQYKFDMTQQKIRENVDKTRTRRCRKNEVHKKEGCNRCKIRKPTKKEQRLVQRWKPLPAVCGIEILKNASSP</sequence>
<dbReference type="GO" id="GO:0034551">
    <property type="term" value="P:mitochondrial respiratory chain complex III assembly"/>
    <property type="evidence" value="ECO:0007669"/>
    <property type="project" value="InterPro"/>
</dbReference>
<name>W7TLN0_9STRA</name>
<accession>W7TLN0</accession>
<protein>
    <submittedName>
        <fullName evidence="2">Complex 1 LYR protein</fullName>
    </submittedName>
</protein>
<comment type="caution">
    <text evidence="2">The sequence shown here is derived from an EMBL/GenBank/DDBJ whole genome shotgun (WGS) entry which is preliminary data.</text>
</comment>
<dbReference type="PANTHER" id="PTHR47484:SF1">
    <property type="entry name" value="COMPLEX 1 PROTEIN CONTAINING PROTEIN, EXPRESSED"/>
    <property type="match status" value="1"/>
</dbReference>
<evidence type="ECO:0000259" key="1">
    <source>
        <dbReference type="Pfam" id="PF05347"/>
    </source>
</evidence>
<gene>
    <name evidence="2" type="ORF">Naga_100932g2</name>
</gene>
<organism evidence="2 3">
    <name type="scientific">Nannochloropsis gaditana</name>
    <dbReference type="NCBI Taxonomy" id="72520"/>
    <lineage>
        <taxon>Eukaryota</taxon>
        <taxon>Sar</taxon>
        <taxon>Stramenopiles</taxon>
        <taxon>Ochrophyta</taxon>
        <taxon>Eustigmatophyceae</taxon>
        <taxon>Eustigmatales</taxon>
        <taxon>Monodopsidaceae</taxon>
        <taxon>Nannochloropsis</taxon>
    </lineage>
</organism>
<dbReference type="InterPro" id="IPR045298">
    <property type="entry name" value="Complex1_LYR_LYRM7"/>
</dbReference>
<dbReference type="CDD" id="cd20267">
    <property type="entry name" value="Complex1_LYR_LYRM7"/>
    <property type="match status" value="1"/>
</dbReference>
<dbReference type="AlphaFoldDB" id="W7TLN0"/>
<evidence type="ECO:0000313" key="3">
    <source>
        <dbReference type="Proteomes" id="UP000019335"/>
    </source>
</evidence>
<dbReference type="Pfam" id="PF05347">
    <property type="entry name" value="Complex1_LYR"/>
    <property type="match status" value="1"/>
</dbReference>
<keyword evidence="3" id="KW-1185">Reference proteome</keyword>
<reference evidence="2 3" key="1">
    <citation type="journal article" date="2014" name="Mol. Plant">
        <title>Chromosome Scale Genome Assembly and Transcriptome Profiling of Nannochloropsis gaditana in Nitrogen Depletion.</title>
        <authorList>
            <person name="Corteggiani Carpinelli E."/>
            <person name="Telatin A."/>
            <person name="Vitulo N."/>
            <person name="Forcato C."/>
            <person name="D'Angelo M."/>
            <person name="Schiavon R."/>
            <person name="Vezzi A."/>
            <person name="Giacometti G.M."/>
            <person name="Morosinotto T."/>
            <person name="Valle G."/>
        </authorList>
    </citation>
    <scope>NUCLEOTIDE SEQUENCE [LARGE SCALE GENOMIC DNA]</scope>
    <source>
        <strain evidence="2 3">B-31</strain>
    </source>
</reference>
<dbReference type="Proteomes" id="UP000019335">
    <property type="component" value="Unassembled WGS sequence"/>
</dbReference>
<dbReference type="GO" id="GO:0005739">
    <property type="term" value="C:mitochondrion"/>
    <property type="evidence" value="ECO:0007669"/>
    <property type="project" value="GOC"/>
</dbReference>
<proteinExistence type="predicted"/>
<dbReference type="PANTHER" id="PTHR47484">
    <property type="entry name" value="COMPLEX 1 PROTEIN CONTAINING PROTEIN, EXPRESSED"/>
    <property type="match status" value="1"/>
</dbReference>
<dbReference type="EMBL" id="AZIL01002504">
    <property type="protein sequence ID" value="EWM21366.1"/>
    <property type="molecule type" value="Genomic_DNA"/>
</dbReference>
<feature type="domain" description="Complex 1 LYR protein" evidence="1">
    <location>
        <begin position="12"/>
        <end position="70"/>
    </location>
</feature>